<gene>
    <name evidence="2" type="ORF">PFISCL1PPCAC_24817</name>
</gene>
<dbReference type="EMBL" id="BTSY01000006">
    <property type="protein sequence ID" value="GMT33520.1"/>
    <property type="molecule type" value="Genomic_DNA"/>
</dbReference>
<organism evidence="2 3">
    <name type="scientific">Pristionchus fissidentatus</name>
    <dbReference type="NCBI Taxonomy" id="1538716"/>
    <lineage>
        <taxon>Eukaryota</taxon>
        <taxon>Metazoa</taxon>
        <taxon>Ecdysozoa</taxon>
        <taxon>Nematoda</taxon>
        <taxon>Chromadorea</taxon>
        <taxon>Rhabditida</taxon>
        <taxon>Rhabditina</taxon>
        <taxon>Diplogasteromorpha</taxon>
        <taxon>Diplogasteroidea</taxon>
        <taxon>Neodiplogasteridae</taxon>
        <taxon>Pristionchus</taxon>
    </lineage>
</organism>
<feature type="compositionally biased region" description="Basic and acidic residues" evidence="1">
    <location>
        <begin position="50"/>
        <end position="72"/>
    </location>
</feature>
<keyword evidence="3" id="KW-1185">Reference proteome</keyword>
<dbReference type="AlphaFoldDB" id="A0AAV5WSC3"/>
<evidence type="ECO:0000313" key="2">
    <source>
        <dbReference type="EMBL" id="GMT33520.1"/>
    </source>
</evidence>
<sequence>KPTDCTHGRSTQYSMRGKSEWDETVVNCISKIGSSNGVSLLIPSLGKNKTSGEKASRTSRGRERVAVRPFHDRSSLSQLRPISSFIDRHSVTVPTSGG</sequence>
<evidence type="ECO:0000313" key="3">
    <source>
        <dbReference type="Proteomes" id="UP001432322"/>
    </source>
</evidence>
<feature type="non-terminal residue" evidence="2">
    <location>
        <position position="1"/>
    </location>
</feature>
<name>A0AAV5WSC3_9BILA</name>
<evidence type="ECO:0000256" key="1">
    <source>
        <dbReference type="SAM" id="MobiDB-lite"/>
    </source>
</evidence>
<reference evidence="2" key="1">
    <citation type="submission" date="2023-10" db="EMBL/GenBank/DDBJ databases">
        <title>Genome assembly of Pristionchus species.</title>
        <authorList>
            <person name="Yoshida K."/>
            <person name="Sommer R.J."/>
        </authorList>
    </citation>
    <scope>NUCLEOTIDE SEQUENCE</scope>
    <source>
        <strain evidence="2">RS5133</strain>
    </source>
</reference>
<protein>
    <submittedName>
        <fullName evidence="2">Uncharacterized protein</fullName>
    </submittedName>
</protein>
<comment type="caution">
    <text evidence="2">The sequence shown here is derived from an EMBL/GenBank/DDBJ whole genome shotgun (WGS) entry which is preliminary data.</text>
</comment>
<accession>A0AAV5WSC3</accession>
<proteinExistence type="predicted"/>
<dbReference type="Proteomes" id="UP001432322">
    <property type="component" value="Unassembled WGS sequence"/>
</dbReference>
<feature type="region of interest" description="Disordered" evidence="1">
    <location>
        <begin position="44"/>
        <end position="72"/>
    </location>
</feature>